<dbReference type="EMBL" id="JAVXUP010000100">
    <property type="protein sequence ID" value="KAK3038265.1"/>
    <property type="molecule type" value="Genomic_DNA"/>
</dbReference>
<dbReference type="InterPro" id="IPR001878">
    <property type="entry name" value="Znf_CCHC"/>
</dbReference>
<organism evidence="3 4">
    <name type="scientific">Escallonia herrerae</name>
    <dbReference type="NCBI Taxonomy" id="1293975"/>
    <lineage>
        <taxon>Eukaryota</taxon>
        <taxon>Viridiplantae</taxon>
        <taxon>Streptophyta</taxon>
        <taxon>Embryophyta</taxon>
        <taxon>Tracheophyta</taxon>
        <taxon>Spermatophyta</taxon>
        <taxon>Magnoliopsida</taxon>
        <taxon>eudicotyledons</taxon>
        <taxon>Gunneridae</taxon>
        <taxon>Pentapetalae</taxon>
        <taxon>asterids</taxon>
        <taxon>campanulids</taxon>
        <taxon>Escalloniales</taxon>
        <taxon>Escalloniaceae</taxon>
        <taxon>Escallonia</taxon>
    </lineage>
</organism>
<keyword evidence="1" id="KW-0863">Zinc-finger</keyword>
<dbReference type="SMART" id="SM00343">
    <property type="entry name" value="ZnF_C2HC"/>
    <property type="match status" value="1"/>
</dbReference>
<reference evidence="3" key="1">
    <citation type="submission" date="2022-12" db="EMBL/GenBank/DDBJ databases">
        <title>Draft genome assemblies for two species of Escallonia (Escalloniales).</title>
        <authorList>
            <person name="Chanderbali A."/>
            <person name="Dervinis C."/>
            <person name="Anghel I."/>
            <person name="Soltis D."/>
            <person name="Soltis P."/>
            <person name="Zapata F."/>
        </authorList>
    </citation>
    <scope>NUCLEOTIDE SEQUENCE</scope>
    <source>
        <strain evidence="3">UCBG64.0493</strain>
        <tissue evidence="3">Leaf</tissue>
    </source>
</reference>
<dbReference type="GO" id="GO:0008270">
    <property type="term" value="F:zinc ion binding"/>
    <property type="evidence" value="ECO:0007669"/>
    <property type="project" value="UniProtKB-KW"/>
</dbReference>
<keyword evidence="1" id="KW-0862">Zinc</keyword>
<name>A0AA89BDT8_9ASTE</name>
<keyword evidence="1" id="KW-0479">Metal-binding</keyword>
<keyword evidence="4" id="KW-1185">Reference proteome</keyword>
<dbReference type="PROSITE" id="PS50158">
    <property type="entry name" value="ZF_CCHC"/>
    <property type="match status" value="1"/>
</dbReference>
<proteinExistence type="predicted"/>
<dbReference type="InterPro" id="IPR013103">
    <property type="entry name" value="RVT_2"/>
</dbReference>
<evidence type="ECO:0000313" key="3">
    <source>
        <dbReference type="EMBL" id="KAK3038265.1"/>
    </source>
</evidence>
<evidence type="ECO:0000259" key="2">
    <source>
        <dbReference type="PROSITE" id="PS50158"/>
    </source>
</evidence>
<sequence>MKCYHCQNEGHYRKDCPERKWKKKDNFKTADAGVAEDNFDGMDVLSVTISSSDGEWILDMGCSYHMFLISRDVTFDESSMLAKKKELIDAGKDYGAREKLDVKIVFLHGELEEQIFMRQPEGFMIQDKEDHVCLLKKSLYGLKQSPRQ</sequence>
<dbReference type="InterPro" id="IPR036875">
    <property type="entry name" value="Znf_CCHC_sf"/>
</dbReference>
<evidence type="ECO:0000313" key="4">
    <source>
        <dbReference type="Proteomes" id="UP001188597"/>
    </source>
</evidence>
<protein>
    <recommendedName>
        <fullName evidence="2">CCHC-type domain-containing protein</fullName>
    </recommendedName>
</protein>
<gene>
    <name evidence="3" type="ORF">RJ639_029853</name>
</gene>
<comment type="caution">
    <text evidence="3">The sequence shown here is derived from an EMBL/GenBank/DDBJ whole genome shotgun (WGS) entry which is preliminary data.</text>
</comment>
<dbReference type="Proteomes" id="UP001188597">
    <property type="component" value="Unassembled WGS sequence"/>
</dbReference>
<dbReference type="AlphaFoldDB" id="A0AA89BDT8"/>
<dbReference type="Gene3D" id="4.10.60.10">
    <property type="entry name" value="Zinc finger, CCHC-type"/>
    <property type="match status" value="1"/>
</dbReference>
<dbReference type="SUPFAM" id="SSF57756">
    <property type="entry name" value="Retrovirus zinc finger-like domains"/>
    <property type="match status" value="1"/>
</dbReference>
<dbReference type="Pfam" id="PF07727">
    <property type="entry name" value="RVT_2"/>
    <property type="match status" value="1"/>
</dbReference>
<dbReference type="Pfam" id="PF00098">
    <property type="entry name" value="zf-CCHC"/>
    <property type="match status" value="1"/>
</dbReference>
<feature type="domain" description="CCHC-type" evidence="2">
    <location>
        <begin position="2"/>
        <end position="18"/>
    </location>
</feature>
<accession>A0AA89BDT8</accession>
<evidence type="ECO:0000256" key="1">
    <source>
        <dbReference type="PROSITE-ProRule" id="PRU00047"/>
    </source>
</evidence>
<dbReference type="GO" id="GO:0003676">
    <property type="term" value="F:nucleic acid binding"/>
    <property type="evidence" value="ECO:0007669"/>
    <property type="project" value="InterPro"/>
</dbReference>